<name>A0A7K1SXP3_9SPHI</name>
<organism evidence="1 2">
    <name type="scientific">Mucilaginibacter arboris</name>
    <dbReference type="NCBI Taxonomy" id="2682090"/>
    <lineage>
        <taxon>Bacteria</taxon>
        <taxon>Pseudomonadati</taxon>
        <taxon>Bacteroidota</taxon>
        <taxon>Sphingobacteriia</taxon>
        <taxon>Sphingobacteriales</taxon>
        <taxon>Sphingobacteriaceae</taxon>
        <taxon>Mucilaginibacter</taxon>
    </lineage>
</organism>
<sequence>MNLRKGLLEEVKNAFVTSGKEIFRISLLFKKVFLKKRGFDKGMIC</sequence>
<dbReference type="EMBL" id="WPIK01000009">
    <property type="protein sequence ID" value="MVN22101.1"/>
    <property type="molecule type" value="Genomic_DNA"/>
</dbReference>
<accession>A0A7K1SXP3</accession>
<protein>
    <submittedName>
        <fullName evidence="1">Uncharacterized protein</fullName>
    </submittedName>
</protein>
<keyword evidence="2" id="KW-1185">Reference proteome</keyword>
<comment type="caution">
    <text evidence="1">The sequence shown here is derived from an EMBL/GenBank/DDBJ whole genome shotgun (WGS) entry which is preliminary data.</text>
</comment>
<evidence type="ECO:0000313" key="2">
    <source>
        <dbReference type="Proteomes" id="UP000462014"/>
    </source>
</evidence>
<dbReference type="Proteomes" id="UP000462014">
    <property type="component" value="Unassembled WGS sequence"/>
</dbReference>
<dbReference type="RefSeq" id="WP_157567031.1">
    <property type="nucleotide sequence ID" value="NZ_WPIK01000009.1"/>
</dbReference>
<evidence type="ECO:0000313" key="1">
    <source>
        <dbReference type="EMBL" id="MVN22101.1"/>
    </source>
</evidence>
<reference evidence="1 2" key="1">
    <citation type="submission" date="2019-12" db="EMBL/GenBank/DDBJ databases">
        <title>Mucilaginibacter sp. HMF7410 genome sequencing and assembly.</title>
        <authorList>
            <person name="Kang H."/>
            <person name="Cha I."/>
            <person name="Kim H."/>
            <person name="Joh K."/>
        </authorList>
    </citation>
    <scope>NUCLEOTIDE SEQUENCE [LARGE SCALE GENOMIC DNA]</scope>
    <source>
        <strain evidence="1 2">HMF7410</strain>
    </source>
</reference>
<proteinExistence type="predicted"/>
<gene>
    <name evidence="1" type="ORF">GO621_11220</name>
</gene>
<dbReference type="AlphaFoldDB" id="A0A7K1SXP3"/>